<gene>
    <name evidence="2" type="ORF">QNI14_10670</name>
</gene>
<dbReference type="EMBL" id="JASJND010000006">
    <property type="protein sequence ID" value="MDJ1114912.1"/>
    <property type="molecule type" value="Genomic_DNA"/>
</dbReference>
<comment type="caution">
    <text evidence="2">The sequence shown here is derived from an EMBL/GenBank/DDBJ whole genome shotgun (WGS) entry which is preliminary data.</text>
</comment>
<evidence type="ECO:0000313" key="2">
    <source>
        <dbReference type="EMBL" id="MDJ1114912.1"/>
    </source>
</evidence>
<name>A0ABT6ZFH3_9MICO</name>
<proteinExistence type="predicted"/>
<dbReference type="PANTHER" id="PTHR34293">
    <property type="entry name" value="HTH-TYPE TRANSCRIPTIONAL REGULATOR TRMBL2"/>
    <property type="match status" value="1"/>
</dbReference>
<evidence type="ECO:0000313" key="3">
    <source>
        <dbReference type="Proteomes" id="UP001321481"/>
    </source>
</evidence>
<dbReference type="InterPro" id="IPR002831">
    <property type="entry name" value="Tscrpt_reg_TrmB_N"/>
</dbReference>
<dbReference type="InterPro" id="IPR036388">
    <property type="entry name" value="WH-like_DNA-bd_sf"/>
</dbReference>
<accession>A0ABT6ZFH3</accession>
<reference evidence="2 3" key="1">
    <citation type="submission" date="2023-05" db="EMBL/GenBank/DDBJ databases">
        <title>Microbacterium dauci sp.nov., Isolated from Carrot Rhizosphere Soil.</title>
        <authorList>
            <person name="Xiao Z."/>
            <person name="Zheng J."/>
        </authorList>
    </citation>
    <scope>NUCLEOTIDE SEQUENCE [LARGE SCALE GENOMIC DNA]</scope>
    <source>
        <strain evidence="2 3">LX3-4</strain>
    </source>
</reference>
<dbReference type="Proteomes" id="UP001321481">
    <property type="component" value="Unassembled WGS sequence"/>
</dbReference>
<dbReference type="RefSeq" id="WP_283716570.1">
    <property type="nucleotide sequence ID" value="NZ_JASJND010000006.1"/>
</dbReference>
<sequence>MERALVEELLSLGLSRAEAAVYVAVLTLGSPTVSQASTAAGITRTNGYEIVERLMHRGLLSAATEPARDGAKRGRPGAVVRANGPEVLRARWEMEGRIIDDLIPRLSAIAHSQSLTPRVRLLEGAAGIRTALFETLAWVGPLRGIFSMQDLFDVPGAAQMEHYVAGRRERGLWLNVVRSRERDFEQVWPSDDDDLRRTRYAPEGMVFTMTTIIGPNSVCVISSRNENFAMVIDSAEYAATQSALWDVLWQSAQDDRGAAL</sequence>
<keyword evidence="3" id="KW-1185">Reference proteome</keyword>
<feature type="domain" description="Transcription regulator TrmB N-terminal" evidence="1">
    <location>
        <begin position="11"/>
        <end position="61"/>
    </location>
</feature>
<dbReference type="Pfam" id="PF01978">
    <property type="entry name" value="TrmB"/>
    <property type="match status" value="1"/>
</dbReference>
<dbReference type="InterPro" id="IPR051797">
    <property type="entry name" value="TrmB-like"/>
</dbReference>
<evidence type="ECO:0000259" key="1">
    <source>
        <dbReference type="Pfam" id="PF01978"/>
    </source>
</evidence>
<organism evidence="2 3">
    <name type="scientific">Microbacterium dauci</name>
    <dbReference type="NCBI Taxonomy" id="3048008"/>
    <lineage>
        <taxon>Bacteria</taxon>
        <taxon>Bacillati</taxon>
        <taxon>Actinomycetota</taxon>
        <taxon>Actinomycetes</taxon>
        <taxon>Micrococcales</taxon>
        <taxon>Microbacteriaceae</taxon>
        <taxon>Microbacterium</taxon>
    </lineage>
</organism>
<protein>
    <submittedName>
        <fullName evidence="2">Helix-turn-helix domain-containing protein</fullName>
    </submittedName>
</protein>
<dbReference type="Gene3D" id="1.10.10.10">
    <property type="entry name" value="Winged helix-like DNA-binding domain superfamily/Winged helix DNA-binding domain"/>
    <property type="match status" value="1"/>
</dbReference>
<dbReference type="PANTHER" id="PTHR34293:SF1">
    <property type="entry name" value="HTH-TYPE TRANSCRIPTIONAL REGULATOR TRMBL2"/>
    <property type="match status" value="1"/>
</dbReference>